<dbReference type="RefSeq" id="WP_068323437.1">
    <property type="nucleotide sequence ID" value="NZ_CP010835.1"/>
</dbReference>
<dbReference type="OrthoDB" id="86194at2157"/>
<feature type="transmembrane region" description="Helical" evidence="1">
    <location>
        <begin position="64"/>
        <end position="84"/>
    </location>
</feature>
<keyword evidence="1" id="KW-0472">Membrane</keyword>
<dbReference type="Proteomes" id="UP000070587">
    <property type="component" value="Chromosome"/>
</dbReference>
<evidence type="ECO:0000256" key="1">
    <source>
        <dbReference type="SAM" id="Phobius"/>
    </source>
</evidence>
<keyword evidence="1" id="KW-0812">Transmembrane</keyword>
<gene>
    <name evidence="2" type="ORF">TQ32_08415</name>
</gene>
<evidence type="ECO:0000313" key="3">
    <source>
        <dbReference type="Proteomes" id="UP000070587"/>
    </source>
</evidence>
<dbReference type="KEGG" id="pyc:TQ32_08415"/>
<keyword evidence="1" id="KW-1133">Transmembrane helix</keyword>
<accession>A0A127BCH4</accession>
<dbReference type="STRING" id="1609559.TQ32_08415"/>
<sequence>MNPAFFILLGGFLAWLTLYLLGLRTFKGAEFILGLFIFFFAMLLQGLVQQGAFVLAGIKSNKDIIERGLMLVASLWVGLSAGFIQEGVKFALVRDKSKRQGGFVGLGFGIAEVFAVIINIAIINFKGLTPDVPFLMGMLSLAERYLVVLFHVATTILLAGASVRTFLTLTGIHTVVDTLAAYYQLTRLVDPVKSVKILIITEAVLGLVVLVLLIYALPQALKEEEKEEVIW</sequence>
<feature type="transmembrane region" description="Helical" evidence="1">
    <location>
        <begin position="197"/>
        <end position="217"/>
    </location>
</feature>
<feature type="transmembrane region" description="Helical" evidence="1">
    <location>
        <begin position="6"/>
        <end position="23"/>
    </location>
</feature>
<reference evidence="2 3" key="2">
    <citation type="journal article" date="2016" name="Int. J. Syst. Evol. Microbiol.">
        <title>Pyrococcus kukulkanii sp. nov., a hyperthermophilic, piezophilic archaeon isolated from a deep-sea hydrothermal vent.</title>
        <authorList>
            <person name="Callac N."/>
            <person name="Oger P."/>
            <person name="Lesongeur F."/>
            <person name="Rattray J.E."/>
            <person name="Vannier P."/>
            <person name="Michoud G."/>
            <person name="Beauverger M."/>
            <person name="Gayet N."/>
            <person name="Rouxel O."/>
            <person name="Jebbar M."/>
            <person name="Godfroy A."/>
        </authorList>
    </citation>
    <scope>NUCLEOTIDE SEQUENCE [LARGE SCALE GENOMIC DNA]</scope>
    <source>
        <strain evidence="2 3">NCB100</strain>
    </source>
</reference>
<protein>
    <recommendedName>
        <fullName evidence="4">YhfC family intramembrane metalloprotease</fullName>
    </recommendedName>
</protein>
<dbReference type="PATRIC" id="fig|1609559.3.peg.1755"/>
<name>A0A127BCH4_9EURY</name>
<reference evidence="3" key="1">
    <citation type="submission" date="2015-02" db="EMBL/GenBank/DDBJ databases">
        <title>Pyrococcus kukulkanii sp. nov., a novel hyperthermophilic archaeon isolated from a deep-sea hydrothermal vent at the Guaymas Basin.</title>
        <authorList>
            <person name="Oger P.M."/>
            <person name="Callac N."/>
            <person name="Jebbar M."/>
            <person name="Godfroy A."/>
        </authorList>
    </citation>
    <scope>NUCLEOTIDE SEQUENCE [LARGE SCALE GENOMIC DNA]</scope>
    <source>
        <strain evidence="3">NCB100</strain>
    </source>
</reference>
<evidence type="ECO:0008006" key="4">
    <source>
        <dbReference type="Google" id="ProtNLM"/>
    </source>
</evidence>
<proteinExistence type="predicted"/>
<dbReference type="AlphaFoldDB" id="A0A127BCH4"/>
<dbReference type="GeneID" id="28491855"/>
<feature type="transmembrane region" description="Helical" evidence="1">
    <location>
        <begin position="145"/>
        <end position="161"/>
    </location>
</feature>
<organism evidence="2 3">
    <name type="scientific">Pyrococcus kukulkanii</name>
    <dbReference type="NCBI Taxonomy" id="1609559"/>
    <lineage>
        <taxon>Archaea</taxon>
        <taxon>Methanobacteriati</taxon>
        <taxon>Methanobacteriota</taxon>
        <taxon>Thermococci</taxon>
        <taxon>Thermococcales</taxon>
        <taxon>Thermococcaceae</taxon>
        <taxon>Pyrococcus</taxon>
    </lineage>
</organism>
<dbReference type="EMBL" id="CP010835">
    <property type="protein sequence ID" value="AMM54499.1"/>
    <property type="molecule type" value="Genomic_DNA"/>
</dbReference>
<feature type="transmembrane region" description="Helical" evidence="1">
    <location>
        <begin position="104"/>
        <end position="125"/>
    </location>
</feature>
<evidence type="ECO:0000313" key="2">
    <source>
        <dbReference type="EMBL" id="AMM54499.1"/>
    </source>
</evidence>
<feature type="transmembrane region" description="Helical" evidence="1">
    <location>
        <begin position="35"/>
        <end position="58"/>
    </location>
</feature>